<organism evidence="3 4">
    <name type="scientific">Brevibacterium casei</name>
    <dbReference type="NCBI Taxonomy" id="33889"/>
    <lineage>
        <taxon>Bacteria</taxon>
        <taxon>Bacillati</taxon>
        <taxon>Actinomycetota</taxon>
        <taxon>Actinomycetes</taxon>
        <taxon>Micrococcales</taxon>
        <taxon>Brevibacteriaceae</taxon>
        <taxon>Brevibacterium</taxon>
    </lineage>
</organism>
<dbReference type="CDD" id="cd04301">
    <property type="entry name" value="NAT_SF"/>
    <property type="match status" value="1"/>
</dbReference>
<dbReference type="InterPro" id="IPR016181">
    <property type="entry name" value="Acyl_CoA_acyltransferase"/>
</dbReference>
<keyword evidence="3" id="KW-0808">Transferase</keyword>
<evidence type="ECO:0000256" key="1">
    <source>
        <dbReference type="SAM" id="MobiDB-lite"/>
    </source>
</evidence>
<dbReference type="RefSeq" id="WP_198500275.1">
    <property type="nucleotide sequence ID" value="NZ_CP065989.1"/>
</dbReference>
<gene>
    <name evidence="3" type="ORF">I6H47_04690</name>
</gene>
<name>A0A7T4A0U8_9MICO</name>
<evidence type="ECO:0000313" key="4">
    <source>
        <dbReference type="Proteomes" id="UP000595374"/>
    </source>
</evidence>
<dbReference type="EMBL" id="CP065989">
    <property type="protein sequence ID" value="QQB15254.1"/>
    <property type="molecule type" value="Genomic_DNA"/>
</dbReference>
<accession>A0A7T4A0U8</accession>
<dbReference type="PROSITE" id="PS51729">
    <property type="entry name" value="GNAT_YJDJ"/>
    <property type="match status" value="1"/>
</dbReference>
<dbReference type="Gene3D" id="3.40.630.30">
    <property type="match status" value="1"/>
</dbReference>
<reference evidence="3 4" key="1">
    <citation type="submission" date="2020-12" db="EMBL/GenBank/DDBJ databases">
        <title>FDA dAtabase for Regulatory Grade micrObial Sequences (FDA-ARGOS): Supporting development and validation of Infectious Disease Dx tests.</title>
        <authorList>
            <person name="Sproer C."/>
            <person name="Gronow S."/>
            <person name="Severitt S."/>
            <person name="Schroder I."/>
            <person name="Tallon L."/>
            <person name="Sadzewicz L."/>
            <person name="Zhao X."/>
            <person name="Boylan J."/>
            <person name="Ott S."/>
            <person name="Bowen H."/>
            <person name="Vavikolanu K."/>
            <person name="Mehta A."/>
            <person name="Aluvathingal J."/>
            <person name="Nadendla S."/>
            <person name="Lowell S."/>
            <person name="Myers T."/>
            <person name="Yan Y."/>
            <person name="Sichtig H."/>
        </authorList>
    </citation>
    <scope>NUCLEOTIDE SEQUENCE [LARGE SCALE GENOMIC DNA]</scope>
    <source>
        <strain evidence="3 4">FDAARGOS_990</strain>
    </source>
</reference>
<proteinExistence type="predicted"/>
<feature type="region of interest" description="Disordered" evidence="1">
    <location>
        <begin position="104"/>
        <end position="124"/>
    </location>
</feature>
<dbReference type="AlphaFoldDB" id="A0A7T4A0U8"/>
<dbReference type="SUPFAM" id="SSF55729">
    <property type="entry name" value="Acyl-CoA N-acyltransferases (Nat)"/>
    <property type="match status" value="1"/>
</dbReference>
<dbReference type="Pfam" id="PF14542">
    <property type="entry name" value="Acetyltransf_CG"/>
    <property type="match status" value="1"/>
</dbReference>
<dbReference type="InterPro" id="IPR031165">
    <property type="entry name" value="GNAT_YJDJ"/>
</dbReference>
<evidence type="ECO:0000313" key="3">
    <source>
        <dbReference type="EMBL" id="QQB15254.1"/>
    </source>
</evidence>
<dbReference type="GO" id="GO:0016740">
    <property type="term" value="F:transferase activity"/>
    <property type="evidence" value="ECO:0007669"/>
    <property type="project" value="UniProtKB-KW"/>
</dbReference>
<protein>
    <submittedName>
        <fullName evidence="3">N-acetyltransferase</fullName>
    </submittedName>
</protein>
<sequence>MNDALKDSTGEDVTVELDEAGLAYDIKVADGEVAGRAHYLVGAKDPNERIFYHTTVDSKFGGRGISKILVNEALKDAREKGETVVAICPLFVKKLQESGDEYIAEGGKIRNPTGADFDQVKQEA</sequence>
<evidence type="ECO:0000259" key="2">
    <source>
        <dbReference type="PROSITE" id="PS51729"/>
    </source>
</evidence>
<dbReference type="Proteomes" id="UP000595374">
    <property type="component" value="Chromosome"/>
</dbReference>
<feature type="domain" description="N-acetyltransferase" evidence="2">
    <location>
        <begin position="16"/>
        <end position="107"/>
    </location>
</feature>